<gene>
    <name evidence="2" type="ORF">UFOPK2880_00527</name>
    <name evidence="3" type="ORF">UFOPK3004_00879</name>
    <name evidence="4" type="ORF">UFOPK4134_00963</name>
</gene>
<dbReference type="EMBL" id="CAFAAL010000067">
    <property type="protein sequence ID" value="CAB4804880.1"/>
    <property type="molecule type" value="Genomic_DNA"/>
</dbReference>
<evidence type="ECO:0000313" key="4">
    <source>
        <dbReference type="EMBL" id="CAB5030888.1"/>
    </source>
</evidence>
<feature type="domain" description="Glucose/Sorbosone dehydrogenase" evidence="1">
    <location>
        <begin position="95"/>
        <end position="359"/>
    </location>
</feature>
<evidence type="ECO:0000313" key="2">
    <source>
        <dbReference type="EMBL" id="CAB4766348.1"/>
    </source>
</evidence>
<dbReference type="EMBL" id="CAFBPS010000066">
    <property type="protein sequence ID" value="CAB5030888.1"/>
    <property type="molecule type" value="Genomic_DNA"/>
</dbReference>
<dbReference type="PANTHER" id="PTHR19328">
    <property type="entry name" value="HEDGEHOG-INTERACTING PROTEIN"/>
    <property type="match status" value="1"/>
</dbReference>
<dbReference type="SUPFAM" id="SSF50952">
    <property type="entry name" value="Soluble quinoprotein glucose dehydrogenase"/>
    <property type="match status" value="1"/>
</dbReference>
<protein>
    <submittedName>
        <fullName evidence="3">Unannotated protein</fullName>
    </submittedName>
</protein>
<evidence type="ECO:0000259" key="1">
    <source>
        <dbReference type="Pfam" id="PF07995"/>
    </source>
</evidence>
<proteinExistence type="predicted"/>
<organism evidence="3">
    <name type="scientific">freshwater metagenome</name>
    <dbReference type="NCBI Taxonomy" id="449393"/>
    <lineage>
        <taxon>unclassified sequences</taxon>
        <taxon>metagenomes</taxon>
        <taxon>ecological metagenomes</taxon>
    </lineage>
</organism>
<reference evidence="3" key="1">
    <citation type="submission" date="2020-05" db="EMBL/GenBank/DDBJ databases">
        <authorList>
            <person name="Chiriac C."/>
            <person name="Salcher M."/>
            <person name="Ghai R."/>
            <person name="Kavagutti S V."/>
        </authorList>
    </citation>
    <scope>NUCLEOTIDE SEQUENCE</scope>
</reference>
<dbReference type="AlphaFoldDB" id="A0A6J6Y675"/>
<dbReference type="InterPro" id="IPR012938">
    <property type="entry name" value="Glc/Sorbosone_DH"/>
</dbReference>
<dbReference type="InterPro" id="IPR011042">
    <property type="entry name" value="6-blade_b-propeller_TolB-like"/>
</dbReference>
<accession>A0A6J6Y675</accession>
<dbReference type="Gene3D" id="2.120.10.30">
    <property type="entry name" value="TolB, C-terminal domain"/>
    <property type="match status" value="1"/>
</dbReference>
<evidence type="ECO:0000313" key="3">
    <source>
        <dbReference type="EMBL" id="CAB4804880.1"/>
    </source>
</evidence>
<dbReference type="EMBL" id="CAEZZP010000020">
    <property type="protein sequence ID" value="CAB4766348.1"/>
    <property type="molecule type" value="Genomic_DNA"/>
</dbReference>
<dbReference type="PROSITE" id="PS51257">
    <property type="entry name" value="PROKAR_LIPOPROTEIN"/>
    <property type="match status" value="1"/>
</dbReference>
<dbReference type="PANTHER" id="PTHR19328:SF75">
    <property type="entry name" value="ALDOSE SUGAR DEHYDROGENASE YLII"/>
    <property type="match status" value="1"/>
</dbReference>
<name>A0A6J6Y675_9ZZZZ</name>
<dbReference type="InterPro" id="IPR011041">
    <property type="entry name" value="Quinoprot_gluc/sorb_DH_b-prop"/>
</dbReference>
<sequence length="402" mass="42833">MKIAHVRLGAITTLALLSLIACSSSNKTADSATVVDATTIATTDVSTNLAETSTTVATEPTFAATLGTPITGYADPVDIAVRQGITLQSFTSQSYIVERAGKIYELASDGRKGTEVLDISDLTIAQGEQGLLGLAFAPDGSGAYVNYTNLAGDTVIASFLVADDGSFNKSSQGMITTIKQPYPNHNGGDIMVDADGAIYVFMGDGGFANDPERHALDVTSPLGKIWKLSPVDPQWIGEAWAVGLRNPWRASLDPATNDLWIADVGQDHWEEINVVPFDQVQGVSFGWSAREGTHEFNADQQALHETFTAVEPVYEYEHVDNNCSISGGVVYRGSQVPVSGTWYIFSDYCTGKVQALCIDNQRKNCGLIELGTVEKSVGVLADAQGEVWVLSQNGLIVPIVAS</sequence>
<dbReference type="Pfam" id="PF07995">
    <property type="entry name" value="GSDH"/>
    <property type="match status" value="1"/>
</dbReference>